<dbReference type="GO" id="GO:0005096">
    <property type="term" value="F:GTPase activator activity"/>
    <property type="evidence" value="ECO:0007669"/>
    <property type="project" value="UniProtKB-KW"/>
</dbReference>
<organism evidence="4 5">
    <name type="scientific">Ignelater luminosus</name>
    <name type="common">Cucubano</name>
    <name type="synonym">Pyrophorus luminosus</name>
    <dbReference type="NCBI Taxonomy" id="2038154"/>
    <lineage>
        <taxon>Eukaryota</taxon>
        <taxon>Metazoa</taxon>
        <taxon>Ecdysozoa</taxon>
        <taxon>Arthropoda</taxon>
        <taxon>Hexapoda</taxon>
        <taxon>Insecta</taxon>
        <taxon>Pterygota</taxon>
        <taxon>Neoptera</taxon>
        <taxon>Endopterygota</taxon>
        <taxon>Coleoptera</taxon>
        <taxon>Polyphaga</taxon>
        <taxon>Elateriformia</taxon>
        <taxon>Elateroidea</taxon>
        <taxon>Elateridae</taxon>
        <taxon>Agrypninae</taxon>
        <taxon>Pyrophorini</taxon>
        <taxon>Ignelater</taxon>
    </lineage>
</organism>
<reference evidence="4" key="1">
    <citation type="submission" date="2019-08" db="EMBL/GenBank/DDBJ databases">
        <title>The genome of the North American firefly Photinus pyralis.</title>
        <authorList>
            <consortium name="Photinus pyralis genome working group"/>
            <person name="Fallon T.R."/>
            <person name="Sander Lower S.E."/>
            <person name="Weng J.-K."/>
        </authorList>
    </citation>
    <scope>NUCLEOTIDE SEQUENCE</scope>
    <source>
        <strain evidence="4">TRF0915ILg1</strain>
        <tissue evidence="4">Whole body</tissue>
    </source>
</reference>
<dbReference type="GO" id="GO:0005776">
    <property type="term" value="C:autophagosome"/>
    <property type="evidence" value="ECO:0007669"/>
    <property type="project" value="TreeGrafter"/>
</dbReference>
<dbReference type="Gene3D" id="1.10.472.80">
    <property type="entry name" value="Ypt/Rab-GAP domain of gyp1p, domain 3"/>
    <property type="match status" value="1"/>
</dbReference>
<feature type="region of interest" description="Disordered" evidence="2">
    <location>
        <begin position="523"/>
        <end position="553"/>
    </location>
</feature>
<dbReference type="EMBL" id="VTPC01003230">
    <property type="protein sequence ID" value="KAF2898837.1"/>
    <property type="molecule type" value="Genomic_DNA"/>
</dbReference>
<gene>
    <name evidence="4" type="ORF">ILUMI_07342</name>
</gene>
<protein>
    <recommendedName>
        <fullName evidence="3">Rab-GAP TBC domain-containing protein</fullName>
    </recommendedName>
</protein>
<comment type="caution">
    <text evidence="4">The sequence shown here is derived from an EMBL/GenBank/DDBJ whole genome shotgun (WGS) entry which is preliminary data.</text>
</comment>
<dbReference type="InterPro" id="IPR035969">
    <property type="entry name" value="Rab-GAP_TBC_sf"/>
</dbReference>
<dbReference type="Gene3D" id="1.10.8.270">
    <property type="entry name" value="putative rabgap domain of human tbc1 domain family member 14 like domains"/>
    <property type="match status" value="1"/>
</dbReference>
<sequence>MSGIYGFSREAVRVKVKKCEGALQPEFRKFSVDPQITSFEVLQSILAKAFDIKGDFAISYRLYDVHGNETYMPLLSDWELDAAFLKAHNLSLASSSEPCLCLRVDLKPFEECGDDWEVRNNVPVITQIRTGSAQEAKPAPRLHGIINQMGKTFNMMQRAFNFGDDGSTSIQPPRPPLSDSEFRKFLDPVGQIVHAKELRSVIYFGGIDPSLRKVVWKHILNVYPDGMSGRERMDYIRKKASEYVSLRDTWKAAVARGPVVGELAYTTGMVRKDVLRTDRHHRFYAGSDDNQNIASLFNILTTYALNHPKVSYCQGMSDLASPLLVTMGDEAHAYICFCALMSRLSTNFMLDGIAMTQKFTHLAEGLMFYDPEFYNYLKSHQADDLLFCYRWLLLEMKREFAFDDSLRMLEVLWSSLPADPPAIELKLHDVKFQPPPASTPPISPLVKTPRESAYTKVCALRRQSSSISLVNYSAKKVPVVKRQNHSLDETLGRGRSIILDGKLKHQSLDDTLIQTTLCKNSAEHLSKACTPKSPRSPKDELRPRSVSPLESKSDSVILNNRINAHRNAAKSRSSSLSSSMTNLIKNSKRAGHFKDLKERIATGKVGIFSSLDRLDMTHSIKEELETNKEPKGKVVRNFNEFLHFASVNKTRISDKLVRLGSSTDSGGNEKPKIYLTKSSFDDSESSSVDHNSSTVEKSRHYSSTSNSCDDTFDEYSPDDSQEYFPLTTSVTKELRLELENLDRQVFGNHVKETLLESDSSCSEVSSKINNLKSSKPCSNNNTVTETAVAEITSIPKFELKLHSSDSKLPRSLGKQLHRSDDVFIWENPLHKSSPNLSIKYIQTPDEQADLDYDKDNSSNDTQSKSPSKLAVAEKNNVSKLVKESNVSIDETNATKEISVDVDTKKEETNEVPIALTNSCEEVTEAIKTPSMLPPPNEFGGGNPFLMFLCITVLLQHRNHIISKAMDYNEMAMHFDKMVRKHNVNKVLNQARQMYAGYIKQHTMAQQKIDA</sequence>
<name>A0A8K0D9I8_IGNLU</name>
<dbReference type="SUPFAM" id="SSF47923">
    <property type="entry name" value="Ypt/Rab-GAP domain of gyp1p"/>
    <property type="match status" value="2"/>
</dbReference>
<evidence type="ECO:0000256" key="2">
    <source>
        <dbReference type="SAM" id="MobiDB-lite"/>
    </source>
</evidence>
<dbReference type="Proteomes" id="UP000801492">
    <property type="component" value="Unassembled WGS sequence"/>
</dbReference>
<dbReference type="FunFam" id="1.10.8.270:FF:000041">
    <property type="entry name" value="TBC1 domain family member 25"/>
    <property type="match status" value="1"/>
</dbReference>
<dbReference type="PANTHER" id="PTHR22957:SF333">
    <property type="entry name" value="TBC1 DOMAIN FAMILY MEMBER 25"/>
    <property type="match status" value="1"/>
</dbReference>
<dbReference type="OrthoDB" id="10264062at2759"/>
<feature type="domain" description="Rab-GAP TBC" evidence="3">
    <location>
        <begin position="206"/>
        <end position="416"/>
    </location>
</feature>
<feature type="region of interest" description="Disordered" evidence="2">
    <location>
        <begin position="849"/>
        <end position="872"/>
    </location>
</feature>
<keyword evidence="5" id="KW-1185">Reference proteome</keyword>
<proteinExistence type="predicted"/>
<keyword evidence="1" id="KW-0343">GTPase activation</keyword>
<dbReference type="SMART" id="SM00164">
    <property type="entry name" value="TBC"/>
    <property type="match status" value="1"/>
</dbReference>
<dbReference type="InterPro" id="IPR000195">
    <property type="entry name" value="Rab-GAP-TBC_dom"/>
</dbReference>
<dbReference type="GO" id="GO:1901096">
    <property type="term" value="P:regulation of autophagosome maturation"/>
    <property type="evidence" value="ECO:0007669"/>
    <property type="project" value="TreeGrafter"/>
</dbReference>
<dbReference type="PANTHER" id="PTHR22957">
    <property type="entry name" value="TBC1 DOMAIN FAMILY MEMBER GTPASE-ACTIVATING PROTEIN"/>
    <property type="match status" value="1"/>
</dbReference>
<evidence type="ECO:0000259" key="3">
    <source>
        <dbReference type="PROSITE" id="PS50086"/>
    </source>
</evidence>
<dbReference type="PROSITE" id="PS50086">
    <property type="entry name" value="TBC_RABGAP"/>
    <property type="match status" value="1"/>
</dbReference>
<feature type="region of interest" description="Disordered" evidence="2">
    <location>
        <begin position="680"/>
        <end position="709"/>
    </location>
</feature>
<dbReference type="Pfam" id="PF00566">
    <property type="entry name" value="RabGAP-TBC"/>
    <property type="match status" value="1"/>
</dbReference>
<accession>A0A8K0D9I8</accession>
<evidence type="ECO:0000256" key="1">
    <source>
        <dbReference type="ARBA" id="ARBA00022468"/>
    </source>
</evidence>
<evidence type="ECO:0000313" key="4">
    <source>
        <dbReference type="EMBL" id="KAF2898837.1"/>
    </source>
</evidence>
<evidence type="ECO:0000313" key="5">
    <source>
        <dbReference type="Proteomes" id="UP000801492"/>
    </source>
</evidence>
<dbReference type="AlphaFoldDB" id="A0A8K0D9I8"/>